<dbReference type="Proteomes" id="UP001234343">
    <property type="component" value="Unassembled WGS sequence"/>
</dbReference>
<dbReference type="RefSeq" id="WP_289364818.1">
    <property type="nucleotide sequence ID" value="NZ_JAUCBP010000007.1"/>
</dbReference>
<comment type="caution">
    <text evidence="1">The sequence shown here is derived from an EMBL/GenBank/DDBJ whole genome shotgun (WGS) entry which is preliminary data.</text>
</comment>
<keyword evidence="2" id="KW-1185">Reference proteome</keyword>
<accession>A0ABT7SYB5</accession>
<gene>
    <name evidence="1" type="ORF">QTP81_07930</name>
</gene>
<reference evidence="1 2" key="1">
    <citation type="submission" date="2023-06" db="EMBL/GenBank/DDBJ databases">
        <title>Alteromonas sp. ASW11-36 isolated from intertidal sand.</title>
        <authorList>
            <person name="Li Y."/>
        </authorList>
    </citation>
    <scope>NUCLEOTIDE SEQUENCE [LARGE SCALE GENOMIC DNA]</scope>
    <source>
        <strain evidence="1 2">ASW11-36</strain>
    </source>
</reference>
<evidence type="ECO:0000313" key="1">
    <source>
        <dbReference type="EMBL" id="MDM7860522.1"/>
    </source>
</evidence>
<name>A0ABT7SYB5_9ALTE</name>
<protein>
    <recommendedName>
        <fullName evidence="3">EexN family lipoprotein</fullName>
    </recommendedName>
</protein>
<dbReference type="EMBL" id="JAUCBP010000007">
    <property type="protein sequence ID" value="MDM7860522.1"/>
    <property type="molecule type" value="Genomic_DNA"/>
</dbReference>
<sequence length="98" mass="10701">MKPLPMANQLGRLGFVVCVTAFTLGCVSTHERNSSKYASDGTANNDDGVICRMEKRTGSNMMTRVCRTAEERAVLEQAGREGFERLQRTGITSNADGQ</sequence>
<evidence type="ECO:0000313" key="2">
    <source>
        <dbReference type="Proteomes" id="UP001234343"/>
    </source>
</evidence>
<evidence type="ECO:0008006" key="3">
    <source>
        <dbReference type="Google" id="ProtNLM"/>
    </source>
</evidence>
<proteinExistence type="predicted"/>
<organism evidence="1 2">
    <name type="scientific">Alteromonas arenosi</name>
    <dbReference type="NCBI Taxonomy" id="3055817"/>
    <lineage>
        <taxon>Bacteria</taxon>
        <taxon>Pseudomonadati</taxon>
        <taxon>Pseudomonadota</taxon>
        <taxon>Gammaproteobacteria</taxon>
        <taxon>Alteromonadales</taxon>
        <taxon>Alteromonadaceae</taxon>
        <taxon>Alteromonas/Salinimonas group</taxon>
        <taxon>Alteromonas</taxon>
    </lineage>
</organism>
<dbReference type="PROSITE" id="PS51257">
    <property type="entry name" value="PROKAR_LIPOPROTEIN"/>
    <property type="match status" value="1"/>
</dbReference>